<dbReference type="Pfam" id="PF10137">
    <property type="entry name" value="CAP12-PCTIR_TIR"/>
    <property type="match status" value="1"/>
</dbReference>
<gene>
    <name evidence="2" type="ORF">FNU79_16090</name>
</gene>
<protein>
    <submittedName>
        <fullName evidence="2">DNA-binding protein</fullName>
    </submittedName>
</protein>
<feature type="domain" description="CD-NTase-associated protein 12/Pycsar effector protein TIR" evidence="1">
    <location>
        <begin position="118"/>
        <end position="230"/>
    </location>
</feature>
<comment type="caution">
    <text evidence="2">The sequence shown here is derived from an EMBL/GenBank/DDBJ whole genome shotgun (WGS) entry which is preliminary data.</text>
</comment>
<keyword evidence="3" id="KW-1185">Reference proteome</keyword>
<dbReference type="GO" id="GO:0050135">
    <property type="term" value="F:NADP+ nucleosidase activity"/>
    <property type="evidence" value="ECO:0007669"/>
    <property type="project" value="InterPro"/>
</dbReference>
<dbReference type="GO" id="GO:0003677">
    <property type="term" value="F:DNA binding"/>
    <property type="evidence" value="ECO:0007669"/>
    <property type="project" value="UniProtKB-KW"/>
</dbReference>
<dbReference type="AlphaFoldDB" id="A0A553UKX1"/>
<dbReference type="EMBL" id="VKDB01000026">
    <property type="protein sequence ID" value="TSA80849.1"/>
    <property type="molecule type" value="Genomic_DNA"/>
</dbReference>
<keyword evidence="2" id="KW-0238">DNA-binding</keyword>
<evidence type="ECO:0000313" key="2">
    <source>
        <dbReference type="EMBL" id="TSA80849.1"/>
    </source>
</evidence>
<dbReference type="Proteomes" id="UP000316092">
    <property type="component" value="Unassembled WGS sequence"/>
</dbReference>
<organism evidence="2 3">
    <name type="scientific">Deinococcus detaillensis</name>
    <dbReference type="NCBI Taxonomy" id="2592048"/>
    <lineage>
        <taxon>Bacteria</taxon>
        <taxon>Thermotogati</taxon>
        <taxon>Deinococcota</taxon>
        <taxon>Deinococci</taxon>
        <taxon>Deinococcales</taxon>
        <taxon>Deinococcaceae</taxon>
        <taxon>Deinococcus</taxon>
    </lineage>
</organism>
<proteinExistence type="predicted"/>
<dbReference type="OrthoDB" id="5497289at2"/>
<dbReference type="RefSeq" id="WP_143721809.1">
    <property type="nucleotide sequence ID" value="NZ_VKDB01000026.1"/>
</dbReference>
<reference evidence="2 3" key="1">
    <citation type="submission" date="2019-07" db="EMBL/GenBank/DDBJ databases">
        <title>Deinococcus detaillus sp. nov., isolated from humus soil in Antarctica.</title>
        <authorList>
            <person name="Zhang K."/>
        </authorList>
    </citation>
    <scope>NUCLEOTIDE SEQUENCE [LARGE SCALE GENOMIC DNA]</scope>
    <source>
        <strain evidence="2 3">H1</strain>
    </source>
</reference>
<evidence type="ECO:0000259" key="1">
    <source>
        <dbReference type="Pfam" id="PF10137"/>
    </source>
</evidence>
<evidence type="ECO:0000313" key="3">
    <source>
        <dbReference type="Proteomes" id="UP000316092"/>
    </source>
</evidence>
<dbReference type="SMR" id="A0A553UKX1"/>
<name>A0A553UKX1_9DEIO</name>
<sequence>MSADSEFMSTEALVNALAAFQKILSQEIEGKMYGLPVHRVGRIVEAYISIRHNVANILPEIFSSIELASQPQVYVVEDDGVYARIDDLAAILNEINFFMEMWVSKNSKNTSIKPPPHRVFISHGRSEDWRKVQEYVEKTVGVPTLELAQEPNKGRTIIQKLIEEADRCSFAVIVMTGDDFTNDDQIRARENVIHEIGYFQGRYGPSRVCLLHENGVNVPSNNHGIVYIPFPKDGIEAALGGLTRELKHL</sequence>
<accession>A0A553UKX1</accession>
<dbReference type="InterPro" id="IPR019302">
    <property type="entry name" value="CAP12/PCTIR_TIR_dom"/>
</dbReference>